<dbReference type="InterPro" id="IPR004536">
    <property type="entry name" value="SPS/SelD"/>
</dbReference>
<evidence type="ECO:0000313" key="9">
    <source>
        <dbReference type="Proteomes" id="UP000319322"/>
    </source>
</evidence>
<dbReference type="Pfam" id="PF00586">
    <property type="entry name" value="AIRS"/>
    <property type="match status" value="1"/>
</dbReference>
<dbReference type="InterPro" id="IPR036921">
    <property type="entry name" value="PurM-like_N_sf"/>
</dbReference>
<keyword evidence="9" id="KW-1185">Reference proteome</keyword>
<evidence type="ECO:0000256" key="3">
    <source>
        <dbReference type="ARBA" id="ARBA00022777"/>
    </source>
</evidence>
<dbReference type="NCBIfam" id="TIGR00476">
    <property type="entry name" value="selD"/>
    <property type="match status" value="1"/>
</dbReference>
<evidence type="ECO:0000259" key="6">
    <source>
        <dbReference type="Pfam" id="PF00586"/>
    </source>
</evidence>
<dbReference type="GO" id="GO:0004756">
    <property type="term" value="F:selenide, water dikinase activity"/>
    <property type="evidence" value="ECO:0007669"/>
    <property type="project" value="UniProtKB-EC"/>
</dbReference>
<sequence>MGLEDLKQITAKLKQPRLPGVVLDFRHKDDCGAIKVGGSLLVQSVDVIPPVVDDPYIYGQIATANALSDVFAKGGRAISALSILAWDQEHVSVESVQAIMQGCLDKLSECTCPLLGGHSLSDVEQKFGLSVTGVVEKSLWRNDGTQVGDAILLSKPLGSGIITTALKRKVLKEAPQAIASMVALNFKAMQVLQDFSVHACTDVTGFGLVGHLCEMLNPAISIEINTSAIPLLEGALELAKQGVYPGGSVANKKALQARVCNQSELPDILFYDAQTSGGLLVALGAKEGLEFVQRLQDLDIHVRIIGSCVPRDTHAIKLF</sequence>
<evidence type="ECO:0000313" key="8">
    <source>
        <dbReference type="EMBL" id="TSA86549.1"/>
    </source>
</evidence>
<dbReference type="PIRSF" id="PIRSF036407">
    <property type="entry name" value="Selenphspht_syn"/>
    <property type="match status" value="1"/>
</dbReference>
<dbReference type="GO" id="GO:0005737">
    <property type="term" value="C:cytoplasm"/>
    <property type="evidence" value="ECO:0007669"/>
    <property type="project" value="TreeGrafter"/>
</dbReference>
<reference evidence="8 9" key="3">
    <citation type="submission" date="2019-07" db="EMBL/GenBank/DDBJ databases">
        <authorList>
            <person name="Papic B."/>
        </authorList>
    </citation>
    <scope>NUCLEOTIDE SEQUENCE [LARGE SCALE GENOMIC DNA]</scope>
    <source>
        <strain evidence="8 9">L8b</strain>
    </source>
</reference>
<dbReference type="EC" id="2.7.9.3" evidence="8"/>
<keyword evidence="2" id="KW-0547">Nucleotide-binding</keyword>
<evidence type="ECO:0000256" key="5">
    <source>
        <dbReference type="ARBA" id="ARBA00023266"/>
    </source>
</evidence>
<dbReference type="InterPro" id="IPR016188">
    <property type="entry name" value="PurM-like_N"/>
</dbReference>
<dbReference type="GO" id="GO:0005524">
    <property type="term" value="F:ATP binding"/>
    <property type="evidence" value="ECO:0007669"/>
    <property type="project" value="UniProtKB-KW"/>
</dbReference>
<dbReference type="EMBL" id="VKGC01000002">
    <property type="protein sequence ID" value="TSA86549.1"/>
    <property type="molecule type" value="Genomic_DNA"/>
</dbReference>
<evidence type="ECO:0000256" key="2">
    <source>
        <dbReference type="ARBA" id="ARBA00022741"/>
    </source>
</evidence>
<gene>
    <name evidence="8" type="primary">selD</name>
    <name evidence="8" type="ORF">FNE76_01045</name>
</gene>
<dbReference type="PANTHER" id="PTHR10256:SF0">
    <property type="entry name" value="INACTIVE SELENIDE, WATER DIKINASE-LIKE PROTEIN-RELATED"/>
    <property type="match status" value="1"/>
</dbReference>
<keyword evidence="4" id="KW-0067">ATP-binding</keyword>
<accession>A0A553V221</accession>
<dbReference type="Gene3D" id="3.90.650.10">
    <property type="entry name" value="PurM-like C-terminal domain"/>
    <property type="match status" value="1"/>
</dbReference>
<keyword evidence="5" id="KW-0711">Selenium</keyword>
<organism evidence="8 9">
    <name type="scientific">Helicobacter mehlei</name>
    <dbReference type="NCBI Taxonomy" id="2316080"/>
    <lineage>
        <taxon>Bacteria</taxon>
        <taxon>Pseudomonadati</taxon>
        <taxon>Campylobacterota</taxon>
        <taxon>Epsilonproteobacteria</taxon>
        <taxon>Campylobacterales</taxon>
        <taxon>Helicobacteraceae</taxon>
        <taxon>Helicobacter</taxon>
    </lineage>
</organism>
<dbReference type="CDD" id="cd02195">
    <property type="entry name" value="SelD"/>
    <property type="match status" value="1"/>
</dbReference>
<dbReference type="RefSeq" id="WP_143928340.1">
    <property type="nucleotide sequence ID" value="NZ_VKGC01000002.1"/>
</dbReference>
<protein>
    <submittedName>
        <fullName evidence="8">Selenide, water dikinase SelD</fullName>
        <ecNumber evidence="8">2.7.9.3</ecNumber>
    </submittedName>
</protein>
<evidence type="ECO:0000259" key="7">
    <source>
        <dbReference type="Pfam" id="PF02769"/>
    </source>
</evidence>
<evidence type="ECO:0000256" key="4">
    <source>
        <dbReference type="ARBA" id="ARBA00022840"/>
    </source>
</evidence>
<dbReference type="Pfam" id="PF02769">
    <property type="entry name" value="AIRS_C"/>
    <property type="match status" value="1"/>
</dbReference>
<reference evidence="9" key="2">
    <citation type="submission" date="2019-07" db="EMBL/GenBank/DDBJ databases">
        <title>Helicobacter labacensis sp. nov., Helicobacter mehlei sp. nov. and Helicobacter vulpis sp. nov., isolated from gastric mucosa of red fox (Vulpis vulpis).</title>
        <authorList>
            <person name="Papic B."/>
        </authorList>
    </citation>
    <scope>NUCLEOTIDE SEQUENCE [LARGE SCALE GENOMIC DNA]</scope>
    <source>
        <strain evidence="9">L8b</strain>
    </source>
</reference>
<dbReference type="InterPro" id="IPR010918">
    <property type="entry name" value="PurM-like_C_dom"/>
</dbReference>
<keyword evidence="1 8" id="KW-0808">Transferase</keyword>
<evidence type="ECO:0000256" key="1">
    <source>
        <dbReference type="ARBA" id="ARBA00022679"/>
    </source>
</evidence>
<reference evidence="8 9" key="1">
    <citation type="submission" date="2019-07" db="EMBL/GenBank/DDBJ databases">
        <title>Helicobacter labacensis sp. nov., Helicobacter mehlei sp. nov. and Helicobacter vulpis sp. nov., isolated from gastric mucosa of red fox (Vulpis vulpis).</title>
        <authorList>
            <person name="Kusar D."/>
            <person name="Gruntar I."/>
            <person name="Pate M."/>
            <person name="Zajc U."/>
            <person name="Ocepek M."/>
        </authorList>
    </citation>
    <scope>NUCLEOTIDE SEQUENCE [LARGE SCALE GENOMIC DNA]</scope>
    <source>
        <strain evidence="8 9">L8b</strain>
    </source>
</reference>
<dbReference type="SUPFAM" id="SSF55326">
    <property type="entry name" value="PurM N-terminal domain-like"/>
    <property type="match status" value="1"/>
</dbReference>
<feature type="domain" description="PurM-like N-terminal" evidence="6">
    <location>
        <begin position="29"/>
        <end position="135"/>
    </location>
</feature>
<dbReference type="PANTHER" id="PTHR10256">
    <property type="entry name" value="SELENIDE, WATER DIKINASE"/>
    <property type="match status" value="1"/>
</dbReference>
<name>A0A553V221_9HELI</name>
<feature type="domain" description="PurM-like C-terminal" evidence="7">
    <location>
        <begin position="146"/>
        <end position="315"/>
    </location>
</feature>
<comment type="caution">
    <text evidence="8">The sequence shown here is derived from an EMBL/GenBank/DDBJ whole genome shotgun (WGS) entry which is preliminary data.</text>
</comment>
<dbReference type="Gene3D" id="3.30.1330.10">
    <property type="entry name" value="PurM-like, N-terminal domain"/>
    <property type="match status" value="1"/>
</dbReference>
<dbReference type="AlphaFoldDB" id="A0A553V221"/>
<proteinExistence type="predicted"/>
<dbReference type="Proteomes" id="UP000319322">
    <property type="component" value="Unassembled WGS sequence"/>
</dbReference>
<dbReference type="GO" id="GO:0016260">
    <property type="term" value="P:selenocysteine biosynthetic process"/>
    <property type="evidence" value="ECO:0007669"/>
    <property type="project" value="TreeGrafter"/>
</dbReference>
<dbReference type="InterPro" id="IPR036676">
    <property type="entry name" value="PurM-like_C_sf"/>
</dbReference>
<keyword evidence="3 8" id="KW-0418">Kinase</keyword>
<dbReference type="SUPFAM" id="SSF56042">
    <property type="entry name" value="PurM C-terminal domain-like"/>
    <property type="match status" value="1"/>
</dbReference>